<keyword evidence="2" id="KW-1185">Reference proteome</keyword>
<name>A0A8J4M484_9BACL</name>
<protein>
    <submittedName>
        <fullName evidence="1">Uncharacterized protein</fullName>
    </submittedName>
</protein>
<accession>A0A8J4M484</accession>
<proteinExistence type="predicted"/>
<sequence length="54" mass="6364">MLRSSQMLFSLNPELITFRPGLRVDNSDRIRLRHCPTRAQELILWELAEIEVAK</sequence>
<comment type="caution">
    <text evidence="1">The sequence shown here is derived from an EMBL/GenBank/DDBJ whole genome shotgun (WGS) entry which is preliminary data.</text>
</comment>
<reference evidence="1" key="1">
    <citation type="submission" date="2021-04" db="EMBL/GenBank/DDBJ databases">
        <title>Draft genome sequence of Xylanibacillus composti strain K13.</title>
        <authorList>
            <person name="Uke A."/>
            <person name="Chhe C."/>
            <person name="Baramee S."/>
            <person name="Kosugi A."/>
        </authorList>
    </citation>
    <scope>NUCLEOTIDE SEQUENCE</scope>
    <source>
        <strain evidence="1">K13</strain>
    </source>
</reference>
<gene>
    <name evidence="1" type="ORF">XYCOK13_37210</name>
</gene>
<dbReference type="EMBL" id="BOVK01000062">
    <property type="protein sequence ID" value="GIQ70897.1"/>
    <property type="molecule type" value="Genomic_DNA"/>
</dbReference>
<organism evidence="1 2">
    <name type="scientific">Xylanibacillus composti</name>
    <dbReference type="NCBI Taxonomy" id="1572762"/>
    <lineage>
        <taxon>Bacteria</taxon>
        <taxon>Bacillati</taxon>
        <taxon>Bacillota</taxon>
        <taxon>Bacilli</taxon>
        <taxon>Bacillales</taxon>
        <taxon>Paenibacillaceae</taxon>
        <taxon>Xylanibacillus</taxon>
    </lineage>
</organism>
<evidence type="ECO:0000313" key="2">
    <source>
        <dbReference type="Proteomes" id="UP000677918"/>
    </source>
</evidence>
<dbReference type="Proteomes" id="UP000677918">
    <property type="component" value="Unassembled WGS sequence"/>
</dbReference>
<evidence type="ECO:0000313" key="1">
    <source>
        <dbReference type="EMBL" id="GIQ70897.1"/>
    </source>
</evidence>
<dbReference type="AlphaFoldDB" id="A0A8J4M484"/>